<proteinExistence type="predicted"/>
<dbReference type="NCBIfam" id="NF041492">
    <property type="entry name" value="MobF"/>
    <property type="match status" value="1"/>
</dbReference>
<sequence length="744" mass="85055">MLTAKNVSAIRASDYFLKGHSLQGDSRWHGKGAHILGLKDKINNQRLFKNICDGISPDATKKLSARFLKSTNRRAATDFTFSAPKSVSLMALVGGDERIIKAHQLAVEKTLDLIEERYACARVTINGERQIINTGNLVVAEFDHIESREQDPHLHTHALVMNITKLPDSEQWYSNFNDQIFANKKFLGMHYQNCLSQEIQKLGYSVEPLEHGQFEISGFDPQHLEFFSKRQQQILTRLGDYYTREEKEKVWGSTRKSKKDVHQEDLKARWKTDADELKITFPKSKPSDDIAIPSTTEQDLKQAVDDCSERRNTFTQEDIEKNILTKTPSKNISQVPKLIKSNNNLICISEQHRKFTTQTGVQQELTAIKLMLSRQNKVRKINNRKVEKHLERNHITQNQKQALASTFQTTDQFIAWKNIRGKRKSSSLLEFKKIAAKIGFQVTAFAPNSRERKELSQNLGIKANTINSLKGNKYQEFGQSRQFWVVSAAHLLSSSDIISLFENAIEQKARVLLIGNNKKVSQISFTDNTFKSLQSVGLKTISLNQPSRLNSQSKITPDITQNKIQELEKLLTINPNTSQASKTTNIEKESLIHTQYNSQTFKSTDNAQNKTQDFEGISNIDFNTVITSNTSKINEENLIHTQYDADFLKSIAENIEEIISTALEDIGVLDNNNQVFETNPFTFYKQEDTFSIQRNSDSIEIFKNGEFTPDTTLEDFENIQEFTLIAMEHIEESQSENLNRGMRR</sequence>
<dbReference type="InterPro" id="IPR014862">
    <property type="entry name" value="TrwC"/>
</dbReference>
<dbReference type="Pfam" id="PF08751">
    <property type="entry name" value="TrwC"/>
    <property type="match status" value="1"/>
</dbReference>
<accession>A0A0V7ZCX9</accession>
<dbReference type="Gene3D" id="3.40.50.300">
    <property type="entry name" value="P-loop containing nucleotide triphosphate hydrolases"/>
    <property type="match status" value="2"/>
</dbReference>
<protein>
    <recommendedName>
        <fullName evidence="1">TrwC relaxase domain-containing protein</fullName>
    </recommendedName>
</protein>
<dbReference type="RefSeq" id="WP_027843506.1">
    <property type="nucleotide sequence ID" value="NZ_LMTZ01000161.1"/>
</dbReference>
<dbReference type="OrthoDB" id="1634048at2"/>
<dbReference type="SUPFAM" id="SSF55464">
    <property type="entry name" value="Origin of replication-binding domain, RBD-like"/>
    <property type="match status" value="1"/>
</dbReference>
<dbReference type="Pfam" id="PF13604">
    <property type="entry name" value="AAA_30"/>
    <property type="match status" value="1"/>
</dbReference>
<dbReference type="AlphaFoldDB" id="A0A0V7ZCX9"/>
<evidence type="ECO:0000259" key="1">
    <source>
        <dbReference type="Pfam" id="PF08751"/>
    </source>
</evidence>
<dbReference type="NCBIfam" id="TIGR02686">
    <property type="entry name" value="relax_trwC"/>
    <property type="match status" value="1"/>
</dbReference>
<dbReference type="Proteomes" id="UP000053372">
    <property type="component" value="Unassembled WGS sequence"/>
</dbReference>
<dbReference type="EMBL" id="LMTZ01000161">
    <property type="protein sequence ID" value="KST62236.1"/>
    <property type="molecule type" value="Genomic_DNA"/>
</dbReference>
<organism evidence="2 3">
    <name type="scientific">Mastigocoleus testarum BC008</name>
    <dbReference type="NCBI Taxonomy" id="371196"/>
    <lineage>
        <taxon>Bacteria</taxon>
        <taxon>Bacillati</taxon>
        <taxon>Cyanobacteriota</taxon>
        <taxon>Cyanophyceae</taxon>
        <taxon>Nostocales</taxon>
        <taxon>Hapalosiphonaceae</taxon>
        <taxon>Mastigocoleus</taxon>
    </lineage>
</organism>
<dbReference type="InterPro" id="IPR027417">
    <property type="entry name" value="P-loop_NTPase"/>
</dbReference>
<gene>
    <name evidence="2" type="ORF">BC008_08680</name>
</gene>
<evidence type="ECO:0000313" key="2">
    <source>
        <dbReference type="EMBL" id="KST62236.1"/>
    </source>
</evidence>
<reference evidence="2 3" key="1">
    <citation type="journal article" date="2015" name="Genome Announc.">
        <title>Draft Genome of the Euendolithic (true boring) Cyanobacterium Mastigocoleus testarum strain BC008.</title>
        <authorList>
            <person name="Guida B.S."/>
            <person name="Garcia-Pichel F."/>
        </authorList>
    </citation>
    <scope>NUCLEOTIDE SEQUENCE [LARGE SCALE GENOMIC DNA]</scope>
    <source>
        <strain evidence="2 3">BC008</strain>
    </source>
</reference>
<feature type="domain" description="TrwC relaxase" evidence="1">
    <location>
        <begin position="13"/>
        <end position="276"/>
    </location>
</feature>
<name>A0A0V7ZCX9_9CYAN</name>
<comment type="caution">
    <text evidence="2">The sequence shown here is derived from an EMBL/GenBank/DDBJ whole genome shotgun (WGS) entry which is preliminary data.</text>
</comment>
<keyword evidence="3" id="KW-1185">Reference proteome</keyword>
<dbReference type="InterPro" id="IPR014059">
    <property type="entry name" value="TraI/TrwC_relax"/>
</dbReference>
<evidence type="ECO:0000313" key="3">
    <source>
        <dbReference type="Proteomes" id="UP000053372"/>
    </source>
</evidence>